<reference evidence="2" key="1">
    <citation type="submission" date="2023-03" db="EMBL/GenBank/DDBJ databases">
        <title>Chromosome-scale reference genome and RAD-based genetic map of yellow starthistle (Centaurea solstitialis) reveal putative structural variation and QTLs associated with invader traits.</title>
        <authorList>
            <person name="Reatini B."/>
            <person name="Cang F.A."/>
            <person name="Jiang Q."/>
            <person name="Mckibben M.T.W."/>
            <person name="Barker M.S."/>
            <person name="Rieseberg L.H."/>
            <person name="Dlugosch K.M."/>
        </authorList>
    </citation>
    <scope>NUCLEOTIDE SEQUENCE</scope>
    <source>
        <strain evidence="2">CAN-66</strain>
        <tissue evidence="2">Leaf</tissue>
    </source>
</reference>
<dbReference type="CDD" id="cd00303">
    <property type="entry name" value="retropepsin_like"/>
    <property type="match status" value="1"/>
</dbReference>
<dbReference type="Pfam" id="PF08284">
    <property type="entry name" value="RVP_2"/>
    <property type="match status" value="1"/>
</dbReference>
<dbReference type="SUPFAM" id="SSF50630">
    <property type="entry name" value="Acid proteases"/>
    <property type="match status" value="1"/>
</dbReference>
<name>A0AA38SM59_9ASTR</name>
<evidence type="ECO:0008006" key="4">
    <source>
        <dbReference type="Google" id="ProtNLM"/>
    </source>
</evidence>
<dbReference type="Gene3D" id="2.40.70.10">
    <property type="entry name" value="Acid Proteases"/>
    <property type="match status" value="1"/>
</dbReference>
<dbReference type="AlphaFoldDB" id="A0AA38SM59"/>
<gene>
    <name evidence="2" type="ORF">OSB04_024111</name>
</gene>
<protein>
    <recommendedName>
        <fullName evidence="4">Retrotransposon gag domain-containing protein</fullName>
    </recommendedName>
</protein>
<evidence type="ECO:0000313" key="3">
    <source>
        <dbReference type="Proteomes" id="UP001172457"/>
    </source>
</evidence>
<dbReference type="GO" id="GO:0004190">
    <property type="term" value="F:aspartic-type endopeptidase activity"/>
    <property type="evidence" value="ECO:0007669"/>
    <property type="project" value="InterPro"/>
</dbReference>
<feature type="compositionally biased region" description="Basic and acidic residues" evidence="1">
    <location>
        <begin position="303"/>
        <end position="316"/>
    </location>
</feature>
<evidence type="ECO:0000256" key="1">
    <source>
        <dbReference type="SAM" id="MobiDB-lite"/>
    </source>
</evidence>
<dbReference type="GO" id="GO:0006508">
    <property type="term" value="P:proteolysis"/>
    <property type="evidence" value="ECO:0007669"/>
    <property type="project" value="InterPro"/>
</dbReference>
<sequence>MWERSKSLYSQLKYEKIAQEEFCKFVMDWVKHQDKRPVDEKSDPWVGTRGMDRLFSLGANVDLHHVRRGSLGFRSPALGDKEDQIARCDPQGWIKKAELYFKIYGITPQFRIRLAQLSNLHSRVQRFSGLELQNPYEQLATLHQVTSIHEYIEDFEYLLSLVPRLPESQAVGYFVASLQDEVKRWVHLHRPQTRLDAMYLAKDVEQLLRPSSMSISQSRSRYQNFSNGSGSTLRSYWKSFVGRPDGKGSGTTTTGLNDKGPISTFVPNLFDLLRSTSSSRSPSHSSSNSVSSGIRNPGFRSLSRTEWEDRRKKDDKVVEEDGEIRTLDVMDEVATIETDSVPTGSCSVLEFQGSLVTASPGGKTLKIEGSISGIPMVILVDSGASHNFVSQKLTTALGISLEFFSGINITLGDGHAVFVNQRCRDLSVVISGCDFLFDALLFEMGQLDLILGIEWLKTLGEVIHNWEKQTMRFQWKGTSVFIQGLSEAEVQQASLHLWLSMAEPCTLLSTASQIIQPEVELSVLSDFQQ</sequence>
<accession>A0AA38SM59</accession>
<keyword evidence="3" id="KW-1185">Reference proteome</keyword>
<proteinExistence type="predicted"/>
<dbReference type="PROSITE" id="PS00141">
    <property type="entry name" value="ASP_PROTEASE"/>
    <property type="match status" value="1"/>
</dbReference>
<organism evidence="2 3">
    <name type="scientific">Centaurea solstitialis</name>
    <name type="common">yellow star-thistle</name>
    <dbReference type="NCBI Taxonomy" id="347529"/>
    <lineage>
        <taxon>Eukaryota</taxon>
        <taxon>Viridiplantae</taxon>
        <taxon>Streptophyta</taxon>
        <taxon>Embryophyta</taxon>
        <taxon>Tracheophyta</taxon>
        <taxon>Spermatophyta</taxon>
        <taxon>Magnoliopsida</taxon>
        <taxon>eudicotyledons</taxon>
        <taxon>Gunneridae</taxon>
        <taxon>Pentapetalae</taxon>
        <taxon>asterids</taxon>
        <taxon>campanulids</taxon>
        <taxon>Asterales</taxon>
        <taxon>Asteraceae</taxon>
        <taxon>Carduoideae</taxon>
        <taxon>Cardueae</taxon>
        <taxon>Centaureinae</taxon>
        <taxon>Centaurea</taxon>
    </lineage>
</organism>
<comment type="caution">
    <text evidence="2">The sequence shown here is derived from an EMBL/GenBank/DDBJ whole genome shotgun (WGS) entry which is preliminary data.</text>
</comment>
<dbReference type="EMBL" id="JARYMX010000006">
    <property type="protein sequence ID" value="KAJ9544404.1"/>
    <property type="molecule type" value="Genomic_DNA"/>
</dbReference>
<feature type="region of interest" description="Disordered" evidence="1">
    <location>
        <begin position="276"/>
        <end position="318"/>
    </location>
</feature>
<evidence type="ECO:0000313" key="2">
    <source>
        <dbReference type="EMBL" id="KAJ9544404.1"/>
    </source>
</evidence>
<dbReference type="PANTHER" id="PTHR15503">
    <property type="entry name" value="LDOC1 RELATED"/>
    <property type="match status" value="1"/>
</dbReference>
<dbReference type="Proteomes" id="UP001172457">
    <property type="component" value="Chromosome 6"/>
</dbReference>
<dbReference type="InterPro" id="IPR001969">
    <property type="entry name" value="Aspartic_peptidase_AS"/>
</dbReference>
<dbReference type="PANTHER" id="PTHR15503:SF22">
    <property type="entry name" value="TRANSPOSON TY3-I GAG POLYPROTEIN"/>
    <property type="match status" value="1"/>
</dbReference>
<feature type="compositionally biased region" description="Low complexity" evidence="1">
    <location>
        <begin position="276"/>
        <end position="292"/>
    </location>
</feature>
<dbReference type="InterPro" id="IPR032567">
    <property type="entry name" value="RTL1-rel"/>
</dbReference>
<dbReference type="InterPro" id="IPR021109">
    <property type="entry name" value="Peptidase_aspartic_dom_sf"/>
</dbReference>